<dbReference type="AlphaFoldDB" id="A0A1S3HV12"/>
<gene>
    <name evidence="10" type="primary">LOC106158077</name>
</gene>
<keyword evidence="4 6" id="KW-0493">Microtubule</keyword>
<sequence length="672" mass="76659">MLHELLLALSGYPGSVFVQTENGEIKVVPNLPFIHPTEEALLNRLCKLGTYYCRFQDFIQNHGPHSVLLRNSGNVSNLSIQQGLYIRAFCSGLDQVLTPYRQALLQLERDILADSHLPVTHVQCALEEFQLLFPALLGIIDQLLQHRAHGCQILEILHKNASTGVPKVKAALNQILHVCHGVFYKQLSAWMLHGLLLDQHEEFFITKASKEPSKSQRSVEDDDLGIAGVTGRQLQQIMQLAEDDLVAHYEQFTLRAGMLLSYIPTRVANKILFVGESVCMFSSENKKGGVMYKRSVLKNKEDSFAKELQELSQEEEFSLMSFENVIDKIRVCVAETLWKLVVEESDLIGHLRIIKDFYLLGRGELFLAFIDQSKGLLNPPPTGTTEQDVNMAFQHAARSVLFENEEVMQRFKLTVENKSEKSQTKKTGLAETVQSAEPGWNVLGLEYSVEWPLHLLTTESCLEKYNQLFSFLLLVKRVELDLQHCWMLHMNHFKQQEMLENERQMWNLRMHMSFLVDNLQYYLQVDVIESQFSILLEKIHTTRDFEAIRLAHDQFITSLLSQSFLLMKGVSRCLHEILNGCHAFCVLVSHSHTGMDERQTAKLEEIAKNFQRQSKLLFSILSSVKNHQGSPHLAQLLLRMDYNKYFSMAGGQLGSCNPIEAPSATLPSSSRR</sequence>
<dbReference type="GeneID" id="106158077"/>
<dbReference type="RefSeq" id="XP_013389386.1">
    <property type="nucleotide sequence ID" value="XM_013533932.1"/>
</dbReference>
<dbReference type="GO" id="GO:0007020">
    <property type="term" value="P:microtubule nucleation"/>
    <property type="evidence" value="ECO:0007669"/>
    <property type="project" value="InterPro"/>
</dbReference>
<dbReference type="KEGG" id="lak:106158077"/>
<keyword evidence="5 6" id="KW-0206">Cytoskeleton</keyword>
<accession>A0A1S3HV12</accession>
<proteinExistence type="inferred from homology"/>
<dbReference type="GO" id="GO:0005874">
    <property type="term" value="C:microtubule"/>
    <property type="evidence" value="ECO:0007669"/>
    <property type="project" value="UniProtKB-KW"/>
</dbReference>
<dbReference type="FunCoup" id="A0A1S3HV12">
    <property type="interactions" value="1823"/>
</dbReference>
<dbReference type="GO" id="GO:0000278">
    <property type="term" value="P:mitotic cell cycle"/>
    <property type="evidence" value="ECO:0007669"/>
    <property type="project" value="TreeGrafter"/>
</dbReference>
<dbReference type="GO" id="GO:0043015">
    <property type="term" value="F:gamma-tubulin binding"/>
    <property type="evidence" value="ECO:0007669"/>
    <property type="project" value="InterPro"/>
</dbReference>
<dbReference type="PANTHER" id="PTHR19302">
    <property type="entry name" value="GAMMA TUBULIN COMPLEX PROTEIN"/>
    <property type="match status" value="1"/>
</dbReference>
<comment type="similarity">
    <text evidence="2 6">Belongs to the TUBGCP family.</text>
</comment>
<keyword evidence="3 6" id="KW-0963">Cytoplasm</keyword>
<keyword evidence="9" id="KW-1185">Reference proteome</keyword>
<dbReference type="GO" id="GO:0051225">
    <property type="term" value="P:spindle assembly"/>
    <property type="evidence" value="ECO:0007669"/>
    <property type="project" value="TreeGrafter"/>
</dbReference>
<dbReference type="InterPro" id="IPR041470">
    <property type="entry name" value="GCP_N"/>
</dbReference>
<dbReference type="Gene3D" id="1.20.120.1900">
    <property type="entry name" value="Gamma-tubulin complex, C-terminal domain"/>
    <property type="match status" value="1"/>
</dbReference>
<evidence type="ECO:0000259" key="8">
    <source>
        <dbReference type="Pfam" id="PF17681"/>
    </source>
</evidence>
<evidence type="ECO:0000256" key="5">
    <source>
        <dbReference type="ARBA" id="ARBA00023212"/>
    </source>
</evidence>
<dbReference type="Pfam" id="PF17681">
    <property type="entry name" value="GCP_N_terminal"/>
    <property type="match status" value="1"/>
</dbReference>
<dbReference type="GO" id="GO:0031122">
    <property type="term" value="P:cytoplasmic microtubule organization"/>
    <property type="evidence" value="ECO:0007669"/>
    <property type="project" value="TreeGrafter"/>
</dbReference>
<dbReference type="OrthoDB" id="78652at2759"/>
<evidence type="ECO:0000313" key="10">
    <source>
        <dbReference type="RefSeq" id="XP_013389386.1"/>
    </source>
</evidence>
<dbReference type="Pfam" id="PF04130">
    <property type="entry name" value="GCP_C_terminal"/>
    <property type="match status" value="1"/>
</dbReference>
<reference evidence="10" key="1">
    <citation type="submission" date="2025-08" db="UniProtKB">
        <authorList>
            <consortium name="RefSeq"/>
        </authorList>
    </citation>
    <scope>IDENTIFICATION</scope>
    <source>
        <tissue evidence="10">Gonads</tissue>
    </source>
</reference>
<evidence type="ECO:0000256" key="1">
    <source>
        <dbReference type="ARBA" id="ARBA00004267"/>
    </source>
</evidence>
<evidence type="ECO:0000256" key="2">
    <source>
        <dbReference type="ARBA" id="ARBA00010337"/>
    </source>
</evidence>
<evidence type="ECO:0000259" key="7">
    <source>
        <dbReference type="Pfam" id="PF04130"/>
    </source>
</evidence>
<evidence type="ECO:0000256" key="6">
    <source>
        <dbReference type="RuleBase" id="RU363050"/>
    </source>
</evidence>
<evidence type="ECO:0000256" key="4">
    <source>
        <dbReference type="ARBA" id="ARBA00022701"/>
    </source>
</evidence>
<dbReference type="STRING" id="7574.A0A1S3HV12"/>
<feature type="domain" description="Gamma tubulin complex component protein N-terminal" evidence="8">
    <location>
        <begin position="2"/>
        <end position="344"/>
    </location>
</feature>
<dbReference type="PANTHER" id="PTHR19302:SF27">
    <property type="entry name" value="GAMMA-TUBULIN COMPLEX COMPONENT 4"/>
    <property type="match status" value="1"/>
</dbReference>
<evidence type="ECO:0000256" key="3">
    <source>
        <dbReference type="ARBA" id="ARBA00022490"/>
    </source>
</evidence>
<dbReference type="GO" id="GO:0051011">
    <property type="term" value="F:microtubule minus-end binding"/>
    <property type="evidence" value="ECO:0007669"/>
    <property type="project" value="TreeGrafter"/>
</dbReference>
<evidence type="ECO:0000313" key="9">
    <source>
        <dbReference type="Proteomes" id="UP000085678"/>
    </source>
</evidence>
<dbReference type="Proteomes" id="UP000085678">
    <property type="component" value="Unplaced"/>
</dbReference>
<dbReference type="InParanoid" id="A0A1S3HV12"/>
<dbReference type="GO" id="GO:0000930">
    <property type="term" value="C:gamma-tubulin complex"/>
    <property type="evidence" value="ECO:0007669"/>
    <property type="project" value="TreeGrafter"/>
</dbReference>
<protein>
    <recommendedName>
        <fullName evidence="6">Gamma-tubulin complex component</fullName>
    </recommendedName>
</protein>
<comment type="subcellular location">
    <subcellularLocation>
        <location evidence="1 6">Cytoplasm</location>
        <location evidence="1 6">Cytoskeleton</location>
        <location evidence="1 6">Microtubule organizing center</location>
    </subcellularLocation>
</comment>
<dbReference type="InterPro" id="IPR007259">
    <property type="entry name" value="GCP"/>
</dbReference>
<feature type="domain" description="Gamma tubulin complex component C-terminal" evidence="7">
    <location>
        <begin position="347"/>
        <end position="646"/>
    </location>
</feature>
<dbReference type="GO" id="GO:0000922">
    <property type="term" value="C:spindle pole"/>
    <property type="evidence" value="ECO:0007669"/>
    <property type="project" value="InterPro"/>
</dbReference>
<dbReference type="InterPro" id="IPR040457">
    <property type="entry name" value="GCP_C"/>
</dbReference>
<dbReference type="InterPro" id="IPR042241">
    <property type="entry name" value="GCP_C_sf"/>
</dbReference>
<dbReference type="GO" id="GO:0051321">
    <property type="term" value="P:meiotic cell cycle"/>
    <property type="evidence" value="ECO:0007669"/>
    <property type="project" value="TreeGrafter"/>
</dbReference>
<organism evidence="9 10">
    <name type="scientific">Lingula anatina</name>
    <name type="common">Brachiopod</name>
    <name type="synonym">Lingula unguis</name>
    <dbReference type="NCBI Taxonomy" id="7574"/>
    <lineage>
        <taxon>Eukaryota</taxon>
        <taxon>Metazoa</taxon>
        <taxon>Spiralia</taxon>
        <taxon>Lophotrochozoa</taxon>
        <taxon>Brachiopoda</taxon>
        <taxon>Linguliformea</taxon>
        <taxon>Lingulata</taxon>
        <taxon>Lingulida</taxon>
        <taxon>Linguloidea</taxon>
        <taxon>Lingulidae</taxon>
        <taxon>Lingula</taxon>
    </lineage>
</organism>
<name>A0A1S3HV12_LINAN</name>